<feature type="binding site" evidence="7">
    <location>
        <position position="200"/>
    </location>
    <ligand>
        <name>Mg(2+)</name>
        <dbReference type="ChEBI" id="CHEBI:18420"/>
    </ligand>
</feature>
<dbReference type="Proteomes" id="UP000305654">
    <property type="component" value="Unassembled WGS sequence"/>
</dbReference>
<dbReference type="EMBL" id="VCDI01000002">
    <property type="protein sequence ID" value="TLU73650.1"/>
    <property type="molecule type" value="Genomic_DNA"/>
</dbReference>
<evidence type="ECO:0000313" key="10">
    <source>
        <dbReference type="Proteomes" id="UP000305654"/>
    </source>
</evidence>
<keyword evidence="3 9" id="KW-0808">Transferase</keyword>
<keyword evidence="5 8" id="KW-1133">Transmembrane helix</keyword>
<organism evidence="9 10">
    <name type="scientific">Lichenicoccus roseus</name>
    <dbReference type="NCBI Taxonomy" id="2683649"/>
    <lineage>
        <taxon>Bacteria</taxon>
        <taxon>Pseudomonadati</taxon>
        <taxon>Pseudomonadota</taxon>
        <taxon>Alphaproteobacteria</taxon>
        <taxon>Acetobacterales</taxon>
        <taxon>Acetobacteraceae</taxon>
        <taxon>Lichenicoccus</taxon>
    </lineage>
</organism>
<comment type="cofactor">
    <cofactor evidence="7">
        <name>Mg(2+)</name>
        <dbReference type="ChEBI" id="CHEBI:18420"/>
    </cofactor>
</comment>
<dbReference type="GO" id="GO:0046872">
    <property type="term" value="F:metal ion binding"/>
    <property type="evidence" value="ECO:0007669"/>
    <property type="project" value="UniProtKB-KW"/>
</dbReference>
<name>A0A5R9J7Q7_9PROT</name>
<evidence type="ECO:0000256" key="6">
    <source>
        <dbReference type="ARBA" id="ARBA00023136"/>
    </source>
</evidence>
<keyword evidence="4 8" id="KW-0812">Transmembrane</keyword>
<evidence type="ECO:0000256" key="5">
    <source>
        <dbReference type="ARBA" id="ARBA00022989"/>
    </source>
</evidence>
<feature type="transmembrane region" description="Helical" evidence="8">
    <location>
        <begin position="305"/>
        <end position="324"/>
    </location>
</feature>
<evidence type="ECO:0000256" key="8">
    <source>
        <dbReference type="SAM" id="Phobius"/>
    </source>
</evidence>
<dbReference type="GO" id="GO:0009103">
    <property type="term" value="P:lipopolysaccharide biosynthetic process"/>
    <property type="evidence" value="ECO:0007669"/>
    <property type="project" value="TreeGrafter"/>
</dbReference>
<feature type="transmembrane region" description="Helical" evidence="8">
    <location>
        <begin position="148"/>
        <end position="165"/>
    </location>
</feature>
<dbReference type="PANTHER" id="PTHR22926">
    <property type="entry name" value="PHOSPHO-N-ACETYLMURAMOYL-PENTAPEPTIDE-TRANSFERASE"/>
    <property type="match status" value="1"/>
</dbReference>
<comment type="caution">
    <text evidence="9">The sequence shown here is derived from an EMBL/GenBank/DDBJ whole genome shotgun (WGS) entry which is preliminary data.</text>
</comment>
<feature type="transmembrane region" description="Helical" evidence="8">
    <location>
        <begin position="47"/>
        <end position="68"/>
    </location>
</feature>
<proteinExistence type="predicted"/>
<dbReference type="InterPro" id="IPR000715">
    <property type="entry name" value="Glycosyl_transferase_4"/>
</dbReference>
<dbReference type="GO" id="GO:0016780">
    <property type="term" value="F:phosphotransferase activity, for other substituted phosphate groups"/>
    <property type="evidence" value="ECO:0007669"/>
    <property type="project" value="InterPro"/>
</dbReference>
<dbReference type="Pfam" id="PF00953">
    <property type="entry name" value="Glycos_transf_4"/>
    <property type="match status" value="1"/>
</dbReference>
<comment type="subcellular location">
    <subcellularLocation>
        <location evidence="1">Cell membrane</location>
        <topology evidence="1">Multi-pass membrane protein</topology>
    </subcellularLocation>
</comment>
<dbReference type="GO" id="GO:0005886">
    <property type="term" value="C:plasma membrane"/>
    <property type="evidence" value="ECO:0007669"/>
    <property type="project" value="UniProtKB-SubCell"/>
</dbReference>
<sequence>MAVFPLLLPLCLAALLLSAATVRLMIGVGVLDRPGHRSSHARPTPKGGGVGPVLALLLLLPVAGWLGAGPAPSRMAALLLPVGMLALVSWLDDVRQYRPMAKLMAQAVAAAILAAVLAPLPSHPEIGFAVGFCWLMFATNALNFIDGLNGLAAGSMALASLFLGLDTPDPLATIAGCLLSAGLLGFLPFNYPGARIFLGDVGSQGIGLAVAALALLHWRAGAMTDGALDAALAGPLLLSGILYDVGFTLCRRLVGGERLLQAHRGHLYQVAFRTGIPAWQVTLVHWGFVLWGALLALALQAGTDVAAILAGVLLPQLGWTSWVIRRARLRPIGCW</sequence>
<evidence type="ECO:0000256" key="4">
    <source>
        <dbReference type="ARBA" id="ARBA00022692"/>
    </source>
</evidence>
<evidence type="ECO:0000256" key="3">
    <source>
        <dbReference type="ARBA" id="ARBA00022679"/>
    </source>
</evidence>
<feature type="transmembrane region" description="Helical" evidence="8">
    <location>
        <begin position="74"/>
        <end position="91"/>
    </location>
</feature>
<feature type="transmembrane region" description="Helical" evidence="8">
    <location>
        <begin position="103"/>
        <end position="120"/>
    </location>
</feature>
<evidence type="ECO:0000256" key="2">
    <source>
        <dbReference type="ARBA" id="ARBA00022475"/>
    </source>
</evidence>
<keyword evidence="7" id="KW-0479">Metal-binding</keyword>
<feature type="transmembrane region" description="Helical" evidence="8">
    <location>
        <begin position="196"/>
        <end position="218"/>
    </location>
</feature>
<dbReference type="PANTHER" id="PTHR22926:SF3">
    <property type="entry name" value="UNDECAPRENYL-PHOSPHATE ALPHA-N-ACETYLGLUCOSAMINYL 1-PHOSPHATE TRANSFERASE"/>
    <property type="match status" value="1"/>
</dbReference>
<feature type="binding site" evidence="7">
    <location>
        <position position="143"/>
    </location>
    <ligand>
        <name>Mg(2+)</name>
        <dbReference type="ChEBI" id="CHEBI:18420"/>
    </ligand>
</feature>
<evidence type="ECO:0000256" key="1">
    <source>
        <dbReference type="ARBA" id="ARBA00004651"/>
    </source>
</evidence>
<accession>A0A5R9J7Q7</accession>
<keyword evidence="2" id="KW-1003">Cell membrane</keyword>
<protein>
    <submittedName>
        <fullName evidence="9">UDP-phosphate alpha-N-acetylglucosaminephosphotransferase</fullName>
    </submittedName>
</protein>
<feature type="transmembrane region" description="Helical" evidence="8">
    <location>
        <begin position="275"/>
        <end position="299"/>
    </location>
</feature>
<gene>
    <name evidence="9" type="ORF">FE263_08855</name>
</gene>
<feature type="transmembrane region" description="Helical" evidence="8">
    <location>
        <begin position="6"/>
        <end position="26"/>
    </location>
</feature>
<feature type="transmembrane region" description="Helical" evidence="8">
    <location>
        <begin position="230"/>
        <end position="254"/>
    </location>
</feature>
<dbReference type="AlphaFoldDB" id="A0A5R9J7Q7"/>
<feature type="transmembrane region" description="Helical" evidence="8">
    <location>
        <begin position="171"/>
        <end position="189"/>
    </location>
</feature>
<keyword evidence="7" id="KW-0460">Magnesium</keyword>
<evidence type="ECO:0000313" key="9">
    <source>
        <dbReference type="EMBL" id="TLU73650.1"/>
    </source>
</evidence>
<feature type="transmembrane region" description="Helical" evidence="8">
    <location>
        <begin position="126"/>
        <end position="143"/>
    </location>
</feature>
<dbReference type="OrthoDB" id="9783652at2"/>
<reference evidence="9 10" key="1">
    <citation type="submission" date="2019-05" db="EMBL/GenBank/DDBJ databases">
        <authorList>
            <person name="Pankratov T."/>
            <person name="Grouzdev D."/>
        </authorList>
    </citation>
    <scope>NUCLEOTIDE SEQUENCE [LARGE SCALE GENOMIC DNA]</scope>
    <source>
        <strain evidence="9 10">KEBCLARHB70R</strain>
    </source>
</reference>
<keyword evidence="6 8" id="KW-0472">Membrane</keyword>
<evidence type="ECO:0000256" key="7">
    <source>
        <dbReference type="PIRSR" id="PIRSR600715-1"/>
    </source>
</evidence>
<keyword evidence="10" id="KW-1185">Reference proteome</keyword>
<dbReference type="GO" id="GO:0044038">
    <property type="term" value="P:cell wall macromolecule biosynthetic process"/>
    <property type="evidence" value="ECO:0007669"/>
    <property type="project" value="TreeGrafter"/>
</dbReference>
<dbReference type="GO" id="GO:0071555">
    <property type="term" value="P:cell wall organization"/>
    <property type="evidence" value="ECO:0007669"/>
    <property type="project" value="TreeGrafter"/>
</dbReference>